<sequence length="362" mass="41106">MVVIHGGNREKIAALTRQPVDSLLDFSANINPLGVPTAARATLVAALDELSDYPNPDYPRLKTAIARHHHVNLADVFVGNGAVQLIFNAALALEVKEALILAPCFGEYERALTKTHAHVNRLYLSADKNFQVDVDELIRRLQHAPSIGLVCLGNPNNPTGTNLNGVAMRQLVNYCNQHQIWLILDEAFMDLTLSAHGSWLPQLTAQDHVLVVRSMTKFFAIPGLRLGYAITKNPELQQRLTWQNEPWSINIVAARFGEQAFKYNTYIRQTQDWLRHEQPWLEQQLNRIPFLKVYPSCTNFFLLKSNRARLREQLWSTGILIRDCSDYEGLTAGYYRVAVKDRAANQQLLQQLRLLGFAKEMR</sequence>
<evidence type="ECO:0000256" key="2">
    <source>
        <dbReference type="ARBA" id="ARBA00003444"/>
    </source>
</evidence>
<dbReference type="GO" id="GO:0030170">
    <property type="term" value="F:pyridoxal phosphate binding"/>
    <property type="evidence" value="ECO:0007669"/>
    <property type="project" value="InterPro"/>
</dbReference>
<accession>A0A2A3TW02</accession>
<keyword evidence="7" id="KW-0456">Lyase</keyword>
<evidence type="ECO:0000256" key="1">
    <source>
        <dbReference type="ARBA" id="ARBA00001933"/>
    </source>
</evidence>
<evidence type="ECO:0000256" key="7">
    <source>
        <dbReference type="ARBA" id="ARBA00023239"/>
    </source>
</evidence>
<dbReference type="EC" id="4.1.1.81" evidence="4"/>
<dbReference type="RefSeq" id="WP_096109690.1">
    <property type="nucleotide sequence ID" value="NZ_NVYO01000001.1"/>
</dbReference>
<comment type="catalytic activity">
    <reaction evidence="9">
        <text>O-phospho-L-threonine + H(+) = (R)-1-aminopropan-2-yl phosphate + CO2</text>
        <dbReference type="Rhea" id="RHEA:11492"/>
        <dbReference type="ChEBI" id="CHEBI:15378"/>
        <dbReference type="ChEBI" id="CHEBI:16526"/>
        <dbReference type="ChEBI" id="CHEBI:58563"/>
        <dbReference type="ChEBI" id="CHEBI:58675"/>
        <dbReference type="EC" id="4.1.1.81"/>
    </reaction>
</comment>
<evidence type="ECO:0000256" key="6">
    <source>
        <dbReference type="ARBA" id="ARBA00022898"/>
    </source>
</evidence>
<organism evidence="11 12">
    <name type="scientific">Levilactobacillus brevis</name>
    <name type="common">Lactobacillus brevis</name>
    <dbReference type="NCBI Taxonomy" id="1580"/>
    <lineage>
        <taxon>Bacteria</taxon>
        <taxon>Bacillati</taxon>
        <taxon>Bacillota</taxon>
        <taxon>Bacilli</taxon>
        <taxon>Lactobacillales</taxon>
        <taxon>Lactobacillaceae</taxon>
        <taxon>Levilactobacillus</taxon>
    </lineage>
</organism>
<dbReference type="NCBIfam" id="TIGR01140">
    <property type="entry name" value="L_thr_O3P_dcar"/>
    <property type="match status" value="1"/>
</dbReference>
<proteinExistence type="predicted"/>
<dbReference type="PROSITE" id="PS00105">
    <property type="entry name" value="AA_TRANSFER_CLASS_1"/>
    <property type="match status" value="1"/>
</dbReference>
<dbReference type="Proteomes" id="UP000217918">
    <property type="component" value="Unassembled WGS sequence"/>
</dbReference>
<dbReference type="PANTHER" id="PTHR42885:SF1">
    <property type="entry name" value="THREONINE-PHOSPHATE DECARBOXYLASE"/>
    <property type="match status" value="1"/>
</dbReference>
<dbReference type="Gene3D" id="3.40.640.10">
    <property type="entry name" value="Type I PLP-dependent aspartate aminotransferase-like (Major domain)"/>
    <property type="match status" value="1"/>
</dbReference>
<evidence type="ECO:0000259" key="10">
    <source>
        <dbReference type="Pfam" id="PF00155"/>
    </source>
</evidence>
<dbReference type="CDD" id="cd00609">
    <property type="entry name" value="AAT_like"/>
    <property type="match status" value="1"/>
</dbReference>
<comment type="caution">
    <text evidence="11">The sequence shown here is derived from an EMBL/GenBank/DDBJ whole genome shotgun (WGS) entry which is preliminary data.</text>
</comment>
<comment type="function">
    <text evidence="2">Decarboxylates L-threonine-O-3-phosphate to yield (R)-1-amino-2-propanol O-2-phosphate, the precursor for the linkage between the nucleotide loop and the corrin ring in cobalamin.</text>
</comment>
<dbReference type="Gene3D" id="3.90.1150.10">
    <property type="entry name" value="Aspartate Aminotransferase, domain 1"/>
    <property type="match status" value="1"/>
</dbReference>
<evidence type="ECO:0000313" key="11">
    <source>
        <dbReference type="EMBL" id="PBQ22967.1"/>
    </source>
</evidence>
<evidence type="ECO:0000256" key="4">
    <source>
        <dbReference type="ARBA" id="ARBA00012285"/>
    </source>
</evidence>
<dbReference type="InterPro" id="IPR004838">
    <property type="entry name" value="NHTrfase_class1_PyrdxlP-BS"/>
</dbReference>
<dbReference type="InterPro" id="IPR004839">
    <property type="entry name" value="Aminotransferase_I/II_large"/>
</dbReference>
<evidence type="ECO:0000256" key="8">
    <source>
        <dbReference type="ARBA" id="ARBA00029996"/>
    </source>
</evidence>
<name>A0A2A3TW02_LEVBR</name>
<dbReference type="InterPro" id="IPR005860">
    <property type="entry name" value="CobD"/>
</dbReference>
<evidence type="ECO:0000313" key="12">
    <source>
        <dbReference type="Proteomes" id="UP000217918"/>
    </source>
</evidence>
<dbReference type="Pfam" id="PF00155">
    <property type="entry name" value="Aminotran_1_2"/>
    <property type="match status" value="1"/>
</dbReference>
<gene>
    <name evidence="11" type="ORF">CNR29_02605</name>
</gene>
<dbReference type="GO" id="GO:0048472">
    <property type="term" value="F:threonine-phosphate decarboxylase activity"/>
    <property type="evidence" value="ECO:0007669"/>
    <property type="project" value="UniProtKB-EC"/>
</dbReference>
<evidence type="ECO:0000256" key="5">
    <source>
        <dbReference type="ARBA" id="ARBA00022573"/>
    </source>
</evidence>
<keyword evidence="5" id="KW-0169">Cobalamin biosynthesis</keyword>
<keyword evidence="6" id="KW-0663">Pyridoxal phosphate</keyword>
<evidence type="ECO:0000256" key="3">
    <source>
        <dbReference type="ARBA" id="ARBA00004953"/>
    </source>
</evidence>
<dbReference type="UniPathway" id="UPA00148"/>
<dbReference type="GO" id="GO:0009236">
    <property type="term" value="P:cobalamin biosynthetic process"/>
    <property type="evidence" value="ECO:0007669"/>
    <property type="project" value="UniProtKB-UniPathway"/>
</dbReference>
<comment type="pathway">
    <text evidence="3">Cofactor biosynthesis; adenosylcobalamin biosynthesis.</text>
</comment>
<evidence type="ECO:0000256" key="9">
    <source>
        <dbReference type="ARBA" id="ARBA00048531"/>
    </source>
</evidence>
<dbReference type="InterPro" id="IPR015424">
    <property type="entry name" value="PyrdxlP-dep_Trfase"/>
</dbReference>
<dbReference type="SUPFAM" id="SSF53383">
    <property type="entry name" value="PLP-dependent transferases"/>
    <property type="match status" value="1"/>
</dbReference>
<dbReference type="EMBL" id="NVYO01000001">
    <property type="protein sequence ID" value="PBQ22967.1"/>
    <property type="molecule type" value="Genomic_DNA"/>
</dbReference>
<dbReference type="AlphaFoldDB" id="A0A2A3TW02"/>
<reference evidence="11 12" key="1">
    <citation type="submission" date="2017-09" db="EMBL/GenBank/DDBJ databases">
        <title>Genome sequence of Lactobacillus brevis D7.</title>
        <authorList>
            <person name="Kwon M.-S."/>
            <person name="Lim S.K."/>
            <person name="Choi H.-J."/>
        </authorList>
    </citation>
    <scope>NUCLEOTIDE SEQUENCE [LARGE SCALE GENOMIC DNA]</scope>
    <source>
        <strain evidence="11 12">D7</strain>
    </source>
</reference>
<dbReference type="PANTHER" id="PTHR42885">
    <property type="entry name" value="HISTIDINOL-PHOSPHATE AMINOTRANSFERASE-RELATED"/>
    <property type="match status" value="1"/>
</dbReference>
<dbReference type="InterPro" id="IPR015421">
    <property type="entry name" value="PyrdxlP-dep_Trfase_major"/>
</dbReference>
<dbReference type="InterPro" id="IPR015422">
    <property type="entry name" value="PyrdxlP-dep_Trfase_small"/>
</dbReference>
<comment type="cofactor">
    <cofactor evidence="1">
        <name>pyridoxal 5'-phosphate</name>
        <dbReference type="ChEBI" id="CHEBI:597326"/>
    </cofactor>
</comment>
<feature type="domain" description="Aminotransferase class I/classII large" evidence="10">
    <location>
        <begin position="23"/>
        <end position="351"/>
    </location>
</feature>
<protein>
    <recommendedName>
        <fullName evidence="4">threonine-phosphate decarboxylase</fullName>
        <ecNumber evidence="4">4.1.1.81</ecNumber>
    </recommendedName>
    <alternativeName>
        <fullName evidence="8">L-threonine-O-3-phosphate decarboxylase</fullName>
    </alternativeName>
</protein>